<dbReference type="InterPro" id="IPR016721">
    <property type="entry name" value="Bet3"/>
</dbReference>
<name>Q229D2_TETTS</name>
<evidence type="ECO:0000313" key="10">
    <source>
        <dbReference type="Proteomes" id="UP000009168"/>
    </source>
</evidence>
<evidence type="ECO:0000256" key="8">
    <source>
        <dbReference type="PIRNR" id="PIRNR018293"/>
    </source>
</evidence>
<keyword evidence="10" id="KW-1185">Reference proteome</keyword>
<evidence type="ECO:0000256" key="4">
    <source>
        <dbReference type="ARBA" id="ARBA00022448"/>
    </source>
</evidence>
<evidence type="ECO:0000313" key="9">
    <source>
        <dbReference type="EMBL" id="EAR81896.2"/>
    </source>
</evidence>
<dbReference type="InterPro" id="IPR024096">
    <property type="entry name" value="NO_sig/Golgi_transp_ligand-bd"/>
</dbReference>
<dbReference type="EMBL" id="GG662501">
    <property type="protein sequence ID" value="EAR81896.2"/>
    <property type="molecule type" value="Genomic_DNA"/>
</dbReference>
<dbReference type="OrthoDB" id="10262857at2759"/>
<keyword evidence="4 8" id="KW-0813">Transport</keyword>
<dbReference type="PANTHER" id="PTHR13048">
    <property type="entry name" value="TRAFFICKING PROTEIN PARTICLE COMPLEX SUBUNIT 3"/>
    <property type="match status" value="1"/>
</dbReference>
<dbReference type="InParanoid" id="Q229D2"/>
<dbReference type="InterPro" id="IPR007194">
    <property type="entry name" value="TRAPP_component"/>
</dbReference>
<dbReference type="PIRSF" id="PIRSF018293">
    <property type="entry name" value="TRAPP_I_complex_Bet3"/>
    <property type="match status" value="1"/>
</dbReference>
<evidence type="ECO:0000256" key="2">
    <source>
        <dbReference type="ARBA" id="ARBA00004240"/>
    </source>
</evidence>
<gene>
    <name evidence="9" type="ORF">TTHERM_01435690</name>
</gene>
<keyword evidence="6 8" id="KW-0931">ER-Golgi transport</keyword>
<dbReference type="GO" id="GO:0005794">
    <property type="term" value="C:Golgi apparatus"/>
    <property type="evidence" value="ECO:0007669"/>
    <property type="project" value="UniProtKB-SubCell"/>
</dbReference>
<evidence type="ECO:0000256" key="5">
    <source>
        <dbReference type="ARBA" id="ARBA00022824"/>
    </source>
</evidence>
<comment type="subunit">
    <text evidence="8">Homodimer.</text>
</comment>
<dbReference type="AlphaFoldDB" id="Q229D2"/>
<comment type="subcellular location">
    <subcellularLocation>
        <location evidence="2">Endoplasmic reticulum</location>
    </subcellularLocation>
    <subcellularLocation>
        <location evidence="1 8">Golgi apparatus</location>
        <location evidence="1 8">cis-Golgi network</location>
    </subcellularLocation>
</comment>
<keyword evidence="5" id="KW-0256">Endoplasmic reticulum</keyword>
<dbReference type="OMA" id="MVQMQVQ"/>
<dbReference type="Pfam" id="PF04051">
    <property type="entry name" value="TRAPP"/>
    <property type="match status" value="1"/>
</dbReference>
<dbReference type="CDD" id="cd14942">
    <property type="entry name" value="TRAPPC3_bet3"/>
    <property type="match status" value="1"/>
</dbReference>
<dbReference type="KEGG" id="tet:TTHERM_01435690"/>
<dbReference type="eggNOG" id="KOG3330">
    <property type="taxonomic scope" value="Eukaryota"/>
</dbReference>
<dbReference type="SUPFAM" id="SSF111126">
    <property type="entry name" value="Ligand-binding domain in the NO signalling and Golgi transport"/>
    <property type="match status" value="1"/>
</dbReference>
<dbReference type="HOGENOM" id="CLU_087110_0_0_1"/>
<comment type="similarity">
    <text evidence="3 8">Belongs to the TRAPP small subunits family. BET3 subfamily.</text>
</comment>
<evidence type="ECO:0000256" key="3">
    <source>
        <dbReference type="ARBA" id="ARBA00006218"/>
    </source>
</evidence>
<sequence length="179" mass="20077">MKGVKPVVKKVTKINRDLLTLTYGAIVSQIVKDTDNIKEANDQLEKLGFDIGSRLIDEFVAKSEGKLCQDYKEMANTIAKEGFEMFLGVKGELQELKADSHKDISFNIELNENPLTDFVEIPEHLAGLSYNNIICGAIRGAINSLLLIGKVYMKSDQLLGDEKTIIRVECKREKLKDED</sequence>
<accession>Q229D2</accession>
<dbReference type="Gene3D" id="3.30.1380.20">
    <property type="entry name" value="Trafficking protein particle complex subunit 3"/>
    <property type="match status" value="1"/>
</dbReference>
<organism evidence="9 10">
    <name type="scientific">Tetrahymena thermophila (strain SB210)</name>
    <dbReference type="NCBI Taxonomy" id="312017"/>
    <lineage>
        <taxon>Eukaryota</taxon>
        <taxon>Sar</taxon>
        <taxon>Alveolata</taxon>
        <taxon>Ciliophora</taxon>
        <taxon>Intramacronucleata</taxon>
        <taxon>Oligohymenophorea</taxon>
        <taxon>Hymenostomatida</taxon>
        <taxon>Tetrahymenina</taxon>
        <taxon>Tetrahymenidae</taxon>
        <taxon>Tetrahymena</taxon>
    </lineage>
</organism>
<dbReference type="FunCoup" id="Q229D2">
    <property type="interactions" value="528"/>
</dbReference>
<dbReference type="GO" id="GO:0005783">
    <property type="term" value="C:endoplasmic reticulum"/>
    <property type="evidence" value="ECO:0007669"/>
    <property type="project" value="UniProtKB-SubCell"/>
</dbReference>
<keyword evidence="7 8" id="KW-0333">Golgi apparatus</keyword>
<reference evidence="10" key="1">
    <citation type="journal article" date="2006" name="PLoS Biol.">
        <title>Macronuclear genome sequence of the ciliate Tetrahymena thermophila, a model eukaryote.</title>
        <authorList>
            <person name="Eisen J.A."/>
            <person name="Coyne R.S."/>
            <person name="Wu M."/>
            <person name="Wu D."/>
            <person name="Thiagarajan M."/>
            <person name="Wortman J.R."/>
            <person name="Badger J.H."/>
            <person name="Ren Q."/>
            <person name="Amedeo P."/>
            <person name="Jones K.M."/>
            <person name="Tallon L.J."/>
            <person name="Delcher A.L."/>
            <person name="Salzberg S.L."/>
            <person name="Silva J.C."/>
            <person name="Haas B.J."/>
            <person name="Majoros W.H."/>
            <person name="Farzad M."/>
            <person name="Carlton J.M."/>
            <person name="Smith R.K. Jr."/>
            <person name="Garg J."/>
            <person name="Pearlman R.E."/>
            <person name="Karrer K.M."/>
            <person name="Sun L."/>
            <person name="Manning G."/>
            <person name="Elde N.C."/>
            <person name="Turkewitz A.P."/>
            <person name="Asai D.J."/>
            <person name="Wilkes D.E."/>
            <person name="Wang Y."/>
            <person name="Cai H."/>
            <person name="Collins K."/>
            <person name="Stewart B.A."/>
            <person name="Lee S.R."/>
            <person name="Wilamowska K."/>
            <person name="Weinberg Z."/>
            <person name="Ruzzo W.L."/>
            <person name="Wloga D."/>
            <person name="Gaertig J."/>
            <person name="Frankel J."/>
            <person name="Tsao C.-C."/>
            <person name="Gorovsky M.A."/>
            <person name="Keeling P.J."/>
            <person name="Waller R.F."/>
            <person name="Patron N.J."/>
            <person name="Cherry J.M."/>
            <person name="Stover N.A."/>
            <person name="Krieger C.J."/>
            <person name="del Toro C."/>
            <person name="Ryder H.F."/>
            <person name="Williamson S.C."/>
            <person name="Barbeau R.A."/>
            <person name="Hamilton E.P."/>
            <person name="Orias E."/>
        </authorList>
    </citation>
    <scope>NUCLEOTIDE SEQUENCE [LARGE SCALE GENOMIC DNA]</scope>
    <source>
        <strain evidence="10">SB210</strain>
    </source>
</reference>
<comment type="function">
    <text evidence="8">May play a role in vesicular transport from endoplasmic reticulum to Golgi.</text>
</comment>
<dbReference type="STRING" id="312017.Q229D2"/>
<dbReference type="Proteomes" id="UP000009168">
    <property type="component" value="Unassembled WGS sequence"/>
</dbReference>
<evidence type="ECO:0000256" key="7">
    <source>
        <dbReference type="ARBA" id="ARBA00023034"/>
    </source>
</evidence>
<dbReference type="RefSeq" id="XP_001029559.2">
    <property type="nucleotide sequence ID" value="XM_001029559.3"/>
</dbReference>
<dbReference type="GO" id="GO:0030008">
    <property type="term" value="C:TRAPP complex"/>
    <property type="evidence" value="ECO:0007669"/>
    <property type="project" value="InterPro"/>
</dbReference>
<dbReference type="GO" id="GO:0048193">
    <property type="term" value="P:Golgi vesicle transport"/>
    <property type="evidence" value="ECO:0007669"/>
    <property type="project" value="InterPro"/>
</dbReference>
<proteinExistence type="inferred from homology"/>
<dbReference type="GeneID" id="7832766"/>
<protein>
    <recommendedName>
        <fullName evidence="8">Trafficking protein particle complex subunit</fullName>
    </recommendedName>
</protein>
<evidence type="ECO:0000256" key="1">
    <source>
        <dbReference type="ARBA" id="ARBA00004222"/>
    </source>
</evidence>
<evidence type="ECO:0000256" key="6">
    <source>
        <dbReference type="ARBA" id="ARBA00022892"/>
    </source>
</evidence>